<evidence type="ECO:0000256" key="9">
    <source>
        <dbReference type="ARBA" id="ARBA00022777"/>
    </source>
</evidence>
<dbReference type="Gene3D" id="1.10.287.130">
    <property type="match status" value="1"/>
</dbReference>
<feature type="domain" description="HAMP" evidence="16">
    <location>
        <begin position="188"/>
        <end position="240"/>
    </location>
</feature>
<dbReference type="KEGG" id="acht:bsdcttw_21740"/>
<evidence type="ECO:0000256" key="12">
    <source>
        <dbReference type="ARBA" id="ARBA00023012"/>
    </source>
</evidence>
<evidence type="ECO:0000256" key="11">
    <source>
        <dbReference type="ARBA" id="ARBA00022989"/>
    </source>
</evidence>
<evidence type="ECO:0000259" key="15">
    <source>
        <dbReference type="PROSITE" id="PS50109"/>
    </source>
</evidence>
<dbReference type="PROSITE" id="PS50109">
    <property type="entry name" value="HIS_KIN"/>
    <property type="match status" value="1"/>
</dbReference>
<keyword evidence="7 14" id="KW-0812">Transmembrane</keyword>
<dbReference type="Gene3D" id="6.10.340.10">
    <property type="match status" value="1"/>
</dbReference>
<keyword evidence="18" id="KW-1185">Reference proteome</keyword>
<keyword evidence="11 14" id="KW-1133">Transmembrane helix</keyword>
<keyword evidence="9" id="KW-0418">Kinase</keyword>
<evidence type="ECO:0000256" key="13">
    <source>
        <dbReference type="ARBA" id="ARBA00023136"/>
    </source>
</evidence>
<dbReference type="CDD" id="cd06225">
    <property type="entry name" value="HAMP"/>
    <property type="match status" value="1"/>
</dbReference>
<keyword evidence="8" id="KW-0547">Nucleotide-binding</keyword>
<dbReference type="SMART" id="SM00388">
    <property type="entry name" value="HisKA"/>
    <property type="match status" value="1"/>
</dbReference>
<reference evidence="17 18" key="1">
    <citation type="submission" date="2020-08" db="EMBL/GenBank/DDBJ databases">
        <title>Draft genome sequencing of an Anaerocolumna strain isolated from anoxic soil subjected to BSD treatment.</title>
        <authorList>
            <person name="Uek A."/>
            <person name="Tonouchi A."/>
        </authorList>
    </citation>
    <scope>NUCLEOTIDE SEQUENCE [LARGE SCALE GENOMIC DNA]</scope>
    <source>
        <strain evidence="17 18">CTTW</strain>
    </source>
</reference>
<accession>A0A7I8DL32</accession>
<name>A0A7I8DL32_9FIRM</name>
<feature type="transmembrane region" description="Helical" evidence="14">
    <location>
        <begin position="12"/>
        <end position="30"/>
    </location>
</feature>
<evidence type="ECO:0000256" key="2">
    <source>
        <dbReference type="ARBA" id="ARBA00004651"/>
    </source>
</evidence>
<dbReference type="PRINTS" id="PR00344">
    <property type="entry name" value="BCTRLSENSOR"/>
</dbReference>
<dbReference type="InterPro" id="IPR005467">
    <property type="entry name" value="His_kinase_dom"/>
</dbReference>
<keyword evidence="4" id="KW-1003">Cell membrane</keyword>
<evidence type="ECO:0000256" key="10">
    <source>
        <dbReference type="ARBA" id="ARBA00022840"/>
    </source>
</evidence>
<dbReference type="CDD" id="cd00082">
    <property type="entry name" value="HisKA"/>
    <property type="match status" value="1"/>
</dbReference>
<dbReference type="SUPFAM" id="SSF47384">
    <property type="entry name" value="Homodimeric domain of signal transducing histidine kinase"/>
    <property type="match status" value="1"/>
</dbReference>
<dbReference type="AlphaFoldDB" id="A0A7I8DL32"/>
<dbReference type="GO" id="GO:0000155">
    <property type="term" value="F:phosphorelay sensor kinase activity"/>
    <property type="evidence" value="ECO:0007669"/>
    <property type="project" value="InterPro"/>
</dbReference>
<evidence type="ECO:0000256" key="6">
    <source>
        <dbReference type="ARBA" id="ARBA00022679"/>
    </source>
</evidence>
<dbReference type="InterPro" id="IPR036097">
    <property type="entry name" value="HisK_dim/P_sf"/>
</dbReference>
<dbReference type="InterPro" id="IPR003594">
    <property type="entry name" value="HATPase_dom"/>
</dbReference>
<keyword evidence="12" id="KW-0902">Two-component regulatory system</keyword>
<proteinExistence type="predicted"/>
<dbReference type="GO" id="GO:0005524">
    <property type="term" value="F:ATP binding"/>
    <property type="evidence" value="ECO:0007669"/>
    <property type="project" value="UniProtKB-KW"/>
</dbReference>
<gene>
    <name evidence="17" type="ORF">bsdcttw_21740</name>
</gene>
<dbReference type="EMBL" id="AP023368">
    <property type="protein sequence ID" value="BCJ99133.1"/>
    <property type="molecule type" value="Genomic_DNA"/>
</dbReference>
<comment type="catalytic activity">
    <reaction evidence="1">
        <text>ATP + protein L-histidine = ADP + protein N-phospho-L-histidine.</text>
        <dbReference type="EC" id="2.7.13.3"/>
    </reaction>
</comment>
<protein>
    <recommendedName>
        <fullName evidence="3">histidine kinase</fullName>
        <ecNumber evidence="3">2.7.13.3</ecNumber>
    </recommendedName>
</protein>
<dbReference type="Proteomes" id="UP000515703">
    <property type="component" value="Chromosome"/>
</dbReference>
<dbReference type="InterPro" id="IPR004358">
    <property type="entry name" value="Sig_transdc_His_kin-like_C"/>
</dbReference>
<dbReference type="InterPro" id="IPR036890">
    <property type="entry name" value="HATPase_C_sf"/>
</dbReference>
<evidence type="ECO:0000313" key="18">
    <source>
        <dbReference type="Proteomes" id="UP000515703"/>
    </source>
</evidence>
<dbReference type="PANTHER" id="PTHR45528:SF1">
    <property type="entry name" value="SENSOR HISTIDINE KINASE CPXA"/>
    <property type="match status" value="1"/>
</dbReference>
<dbReference type="SUPFAM" id="SSF55874">
    <property type="entry name" value="ATPase domain of HSP90 chaperone/DNA topoisomerase II/histidine kinase"/>
    <property type="match status" value="1"/>
</dbReference>
<keyword evidence="10" id="KW-0067">ATP-binding</keyword>
<feature type="domain" description="Histidine kinase" evidence="15">
    <location>
        <begin position="255"/>
        <end position="469"/>
    </location>
</feature>
<evidence type="ECO:0000256" key="1">
    <source>
        <dbReference type="ARBA" id="ARBA00000085"/>
    </source>
</evidence>
<evidence type="ECO:0000313" key="17">
    <source>
        <dbReference type="EMBL" id="BCJ99133.1"/>
    </source>
</evidence>
<dbReference type="EC" id="2.7.13.3" evidence="3"/>
<sequence length="469" mass="53575">MKKTKIKKTNILLIKNFIMFSILIIILFQISSMVAKSILEDYVIHNAGQYFAGGIAKTDYKKIDITKIEKIGGFLYILNDKLQVVYSKGTNAPKRESLTPEDISLLVNGEYEGKQGKLYASMASFQGDDGRTYVCLACIPADKVQITSTILNVSDVGSQFVGIMLFTVVLFLGGYWATVVLLARQINVKVTKPIYVITEALGRVREGEYNTRLELEADNEFIYIRDAFNYMIQELEYLKEENLKEAENRTRLLSDIGHDIKTPITVIQGYLTAILNGDIKEGAKREEYLKACFNNTMHLTELMQMLLDYTKFDRADYKLDIKRVEITELVRKIIIDYYQIMEEKALSIEINIPEEDIFAEVDEKEMRRAIVNLLNNAITHNEPGTEINVTILRNEYLSLVIADSGYPIPEILKQHIFEPFVCGEASRSDSSHNGLGLSIVNRIISMHHGNIRIEDNWRDYTKAFIIELL</sequence>
<dbReference type="Pfam" id="PF00512">
    <property type="entry name" value="HisKA"/>
    <property type="match status" value="1"/>
</dbReference>
<dbReference type="GO" id="GO:0005886">
    <property type="term" value="C:plasma membrane"/>
    <property type="evidence" value="ECO:0007669"/>
    <property type="project" value="UniProtKB-SubCell"/>
</dbReference>
<dbReference type="InterPro" id="IPR003660">
    <property type="entry name" value="HAMP_dom"/>
</dbReference>
<evidence type="ECO:0000259" key="16">
    <source>
        <dbReference type="PROSITE" id="PS50885"/>
    </source>
</evidence>
<reference evidence="17 18" key="2">
    <citation type="submission" date="2020-08" db="EMBL/GenBank/DDBJ databases">
        <authorList>
            <person name="Ueki A."/>
            <person name="Tonouchi A."/>
        </authorList>
    </citation>
    <scope>NUCLEOTIDE SEQUENCE [LARGE SCALE GENOMIC DNA]</scope>
    <source>
        <strain evidence="17 18">CTTW</strain>
    </source>
</reference>
<evidence type="ECO:0000256" key="4">
    <source>
        <dbReference type="ARBA" id="ARBA00022475"/>
    </source>
</evidence>
<dbReference type="Pfam" id="PF02518">
    <property type="entry name" value="HATPase_c"/>
    <property type="match status" value="1"/>
</dbReference>
<keyword evidence="6" id="KW-0808">Transferase</keyword>
<dbReference type="SMART" id="SM00387">
    <property type="entry name" value="HATPase_c"/>
    <property type="match status" value="1"/>
</dbReference>
<keyword evidence="13 14" id="KW-0472">Membrane</keyword>
<evidence type="ECO:0000256" key="7">
    <source>
        <dbReference type="ARBA" id="ARBA00022692"/>
    </source>
</evidence>
<evidence type="ECO:0000256" key="5">
    <source>
        <dbReference type="ARBA" id="ARBA00022553"/>
    </source>
</evidence>
<evidence type="ECO:0000256" key="3">
    <source>
        <dbReference type="ARBA" id="ARBA00012438"/>
    </source>
</evidence>
<organism evidence="17 18">
    <name type="scientific">Anaerocolumna chitinilytica</name>
    <dbReference type="NCBI Taxonomy" id="1727145"/>
    <lineage>
        <taxon>Bacteria</taxon>
        <taxon>Bacillati</taxon>
        <taxon>Bacillota</taxon>
        <taxon>Clostridia</taxon>
        <taxon>Lachnospirales</taxon>
        <taxon>Lachnospiraceae</taxon>
        <taxon>Anaerocolumna</taxon>
    </lineage>
</organism>
<dbReference type="InterPro" id="IPR003661">
    <property type="entry name" value="HisK_dim/P_dom"/>
</dbReference>
<dbReference type="InterPro" id="IPR050398">
    <property type="entry name" value="HssS/ArlS-like"/>
</dbReference>
<dbReference type="RefSeq" id="WP_185259411.1">
    <property type="nucleotide sequence ID" value="NZ_AP023368.1"/>
</dbReference>
<dbReference type="PANTHER" id="PTHR45528">
    <property type="entry name" value="SENSOR HISTIDINE KINASE CPXA"/>
    <property type="match status" value="1"/>
</dbReference>
<dbReference type="SUPFAM" id="SSF158472">
    <property type="entry name" value="HAMP domain-like"/>
    <property type="match status" value="1"/>
</dbReference>
<comment type="subcellular location">
    <subcellularLocation>
        <location evidence="2">Cell membrane</location>
        <topology evidence="2">Multi-pass membrane protein</topology>
    </subcellularLocation>
</comment>
<evidence type="ECO:0000256" key="14">
    <source>
        <dbReference type="SAM" id="Phobius"/>
    </source>
</evidence>
<dbReference type="PROSITE" id="PS50885">
    <property type="entry name" value="HAMP"/>
    <property type="match status" value="1"/>
</dbReference>
<feature type="transmembrane region" description="Helical" evidence="14">
    <location>
        <begin position="160"/>
        <end position="183"/>
    </location>
</feature>
<dbReference type="Gene3D" id="3.30.565.10">
    <property type="entry name" value="Histidine kinase-like ATPase, C-terminal domain"/>
    <property type="match status" value="1"/>
</dbReference>
<dbReference type="CDD" id="cd00075">
    <property type="entry name" value="HATPase"/>
    <property type="match status" value="1"/>
</dbReference>
<keyword evidence="5" id="KW-0597">Phosphoprotein</keyword>
<evidence type="ECO:0000256" key="8">
    <source>
        <dbReference type="ARBA" id="ARBA00022741"/>
    </source>
</evidence>